<evidence type="ECO:0000256" key="1">
    <source>
        <dbReference type="ARBA" id="ARBA00001947"/>
    </source>
</evidence>
<keyword evidence="5" id="KW-0378">Hydrolase</keyword>
<sequence length="748" mass="83757">MIGAILPNSLSTHSTQLLARSETCTTQVCRDTASSILHDLDLNADPCSDFYQYTSIGTFAVLRNANLDDLSQILSSTYDSYVQDIKANSTNSSDLLNDAQALKDRENFDKIKDFYQSCMNEDAINSLGPTPMYPQIAQLLAKLGYSTDLPDTRFSLDNVQQLTETLIYLGSEGTDALFGTGVGPDDQSPDKNSISLYQPGLGLPSREYYSQPEIITNYREGLVSILGAILGNPTGNSPIDVLRREKMAENKLQLLSPEDVKDMVDRFIEFESQLAELTVPNDELQNPIELYNLMSIAQLHQNYPIVDWLKFFSSFTSEETSLPEHVIVTAPKFMQRLTDWLSNSSTRGDGATTESLREFLVIRTIMSNIDLVDETTRELYREMNSKIASGTTAPPSRARTCVGATSRAFGQLLGRYFVMKNFGGEPQRKQVANFMGNIQKSWSERLGEITWLDDETRAQAVDKVQKIKHKEAYSTIAPDVRSPESLGSYYAGVSVNTGDYFGNRKSARVWQTRLEWSKVSQEVDKAEWYMDPHEVNAYYTPTFNEIVVPAGILQNPFYHSDLPEYLNYGGIGVVIGHEITHAFDNSGRLYDGNGRLNTWWTNATSEAFESKSQCFVNQYNKFTVQGPGNTEYNVNGKMTLGENLADNGGVHAALMAMRKSLQENPQNNLALPELKQLSPEQLFFINFGRVWCTNMRPEMAVQRVRSDVHSPARARVNGAVQNSPEFAQAFQCKAGSQAMNPTDKCQIW</sequence>
<dbReference type="GO" id="GO:0005886">
    <property type="term" value="C:plasma membrane"/>
    <property type="evidence" value="ECO:0007669"/>
    <property type="project" value="TreeGrafter"/>
</dbReference>
<evidence type="ECO:0000259" key="9">
    <source>
        <dbReference type="Pfam" id="PF05649"/>
    </source>
</evidence>
<dbReference type="PRINTS" id="PR00786">
    <property type="entry name" value="NEPRILYSIN"/>
</dbReference>
<dbReference type="Proteomes" id="UP000253551">
    <property type="component" value="Unassembled WGS sequence"/>
</dbReference>
<dbReference type="PROSITE" id="PS51885">
    <property type="entry name" value="NEPRILYSIN"/>
    <property type="match status" value="1"/>
</dbReference>
<evidence type="ECO:0000256" key="7">
    <source>
        <dbReference type="ARBA" id="ARBA00023049"/>
    </source>
</evidence>
<comment type="cofactor">
    <cofactor evidence="1">
        <name>Zn(2+)</name>
        <dbReference type="ChEBI" id="CHEBI:29105"/>
    </cofactor>
</comment>
<evidence type="ECO:0000256" key="3">
    <source>
        <dbReference type="ARBA" id="ARBA00022670"/>
    </source>
</evidence>
<dbReference type="Pfam" id="PF05649">
    <property type="entry name" value="Peptidase_M13_N"/>
    <property type="match status" value="1"/>
</dbReference>
<dbReference type="AlphaFoldDB" id="A0A367KT00"/>
<evidence type="ECO:0000256" key="4">
    <source>
        <dbReference type="ARBA" id="ARBA00022723"/>
    </source>
</evidence>
<evidence type="ECO:0000256" key="2">
    <source>
        <dbReference type="ARBA" id="ARBA00007357"/>
    </source>
</evidence>
<evidence type="ECO:0000256" key="6">
    <source>
        <dbReference type="ARBA" id="ARBA00022833"/>
    </source>
</evidence>
<dbReference type="CDD" id="cd08662">
    <property type="entry name" value="M13"/>
    <property type="match status" value="1"/>
</dbReference>
<evidence type="ECO:0000313" key="11">
    <source>
        <dbReference type="Proteomes" id="UP000253551"/>
    </source>
</evidence>
<evidence type="ECO:0000259" key="8">
    <source>
        <dbReference type="Pfam" id="PF01431"/>
    </source>
</evidence>
<dbReference type="Gene3D" id="3.40.390.10">
    <property type="entry name" value="Collagenase (Catalytic Domain)"/>
    <property type="match status" value="1"/>
</dbReference>
<organism evidence="10 11">
    <name type="scientific">Rhizopus stolonifer</name>
    <name type="common">Rhizopus nigricans</name>
    <dbReference type="NCBI Taxonomy" id="4846"/>
    <lineage>
        <taxon>Eukaryota</taxon>
        <taxon>Fungi</taxon>
        <taxon>Fungi incertae sedis</taxon>
        <taxon>Mucoromycota</taxon>
        <taxon>Mucoromycotina</taxon>
        <taxon>Mucoromycetes</taxon>
        <taxon>Mucorales</taxon>
        <taxon>Mucorineae</taxon>
        <taxon>Rhizopodaceae</taxon>
        <taxon>Rhizopus</taxon>
    </lineage>
</organism>
<dbReference type="PANTHER" id="PTHR11733:SF167">
    <property type="entry name" value="FI17812P1-RELATED"/>
    <property type="match status" value="1"/>
</dbReference>
<proteinExistence type="inferred from homology"/>
<comment type="caution">
    <text evidence="10">The sequence shown here is derived from an EMBL/GenBank/DDBJ whole genome shotgun (WGS) entry which is preliminary data.</text>
</comment>
<feature type="domain" description="Peptidase M13 N-terminal" evidence="9">
    <location>
        <begin position="46"/>
        <end position="473"/>
    </location>
</feature>
<dbReference type="Gene3D" id="1.10.1380.10">
    <property type="entry name" value="Neutral endopeptidase , domain2"/>
    <property type="match status" value="1"/>
</dbReference>
<dbReference type="GO" id="GO:0046872">
    <property type="term" value="F:metal ion binding"/>
    <property type="evidence" value="ECO:0007669"/>
    <property type="project" value="UniProtKB-KW"/>
</dbReference>
<dbReference type="InterPro" id="IPR000718">
    <property type="entry name" value="Peptidase_M13"/>
</dbReference>
<dbReference type="Pfam" id="PF01431">
    <property type="entry name" value="Peptidase_M13"/>
    <property type="match status" value="1"/>
</dbReference>
<keyword evidence="4" id="KW-0479">Metal-binding</keyword>
<evidence type="ECO:0000256" key="5">
    <source>
        <dbReference type="ARBA" id="ARBA00022801"/>
    </source>
</evidence>
<dbReference type="EMBL" id="PJQM01000415">
    <property type="protein sequence ID" value="RCI05328.1"/>
    <property type="molecule type" value="Genomic_DNA"/>
</dbReference>
<keyword evidence="7" id="KW-0482">Metalloprotease</keyword>
<gene>
    <name evidence="10" type="primary">NEP3</name>
    <name evidence="10" type="ORF">CU098_003492</name>
</gene>
<reference evidence="10 11" key="1">
    <citation type="journal article" date="2018" name="G3 (Bethesda)">
        <title>Phylogenetic and Phylogenomic Definition of Rhizopus Species.</title>
        <authorList>
            <person name="Gryganskyi A.P."/>
            <person name="Golan J."/>
            <person name="Dolatabadi S."/>
            <person name="Mondo S."/>
            <person name="Robb S."/>
            <person name="Idnurm A."/>
            <person name="Muszewska A."/>
            <person name="Steczkiewicz K."/>
            <person name="Masonjones S."/>
            <person name="Liao H.L."/>
            <person name="Gajdeczka M.T."/>
            <person name="Anike F."/>
            <person name="Vuek A."/>
            <person name="Anishchenko I.M."/>
            <person name="Voigt K."/>
            <person name="de Hoog G.S."/>
            <person name="Smith M.E."/>
            <person name="Heitman J."/>
            <person name="Vilgalys R."/>
            <person name="Stajich J.E."/>
        </authorList>
    </citation>
    <scope>NUCLEOTIDE SEQUENCE [LARGE SCALE GENOMIC DNA]</scope>
    <source>
        <strain evidence="10 11">LSU 92-RS-03</strain>
    </source>
</reference>
<accession>A0A367KT00</accession>
<keyword evidence="6" id="KW-0862">Zinc</keyword>
<evidence type="ECO:0000313" key="10">
    <source>
        <dbReference type="EMBL" id="RCI05328.1"/>
    </source>
</evidence>
<dbReference type="InterPro" id="IPR024079">
    <property type="entry name" value="MetalloPept_cat_dom_sf"/>
</dbReference>
<dbReference type="SUPFAM" id="SSF55486">
    <property type="entry name" value="Metalloproteases ('zincins'), catalytic domain"/>
    <property type="match status" value="1"/>
</dbReference>
<protein>
    <submittedName>
        <fullName evidence="10">Peptidase M13</fullName>
    </submittedName>
</protein>
<dbReference type="GO" id="GO:0016485">
    <property type="term" value="P:protein processing"/>
    <property type="evidence" value="ECO:0007669"/>
    <property type="project" value="TreeGrafter"/>
</dbReference>
<keyword evidence="3" id="KW-0645">Protease</keyword>
<comment type="similarity">
    <text evidence="2">Belongs to the peptidase M13 family.</text>
</comment>
<dbReference type="InterPro" id="IPR042089">
    <property type="entry name" value="Peptidase_M13_dom_2"/>
</dbReference>
<feature type="domain" description="Peptidase M13 C-terminal" evidence="8">
    <location>
        <begin position="536"/>
        <end position="747"/>
    </location>
</feature>
<dbReference type="PANTHER" id="PTHR11733">
    <property type="entry name" value="ZINC METALLOPROTEASE FAMILY M13 NEPRILYSIN-RELATED"/>
    <property type="match status" value="1"/>
</dbReference>
<dbReference type="GO" id="GO:0004222">
    <property type="term" value="F:metalloendopeptidase activity"/>
    <property type="evidence" value="ECO:0007669"/>
    <property type="project" value="InterPro"/>
</dbReference>
<dbReference type="InterPro" id="IPR018497">
    <property type="entry name" value="Peptidase_M13_C"/>
</dbReference>
<dbReference type="OrthoDB" id="6475849at2759"/>
<dbReference type="STRING" id="4846.A0A367KT00"/>
<dbReference type="InterPro" id="IPR008753">
    <property type="entry name" value="Peptidase_M13_N"/>
</dbReference>
<keyword evidence="11" id="KW-1185">Reference proteome</keyword>
<name>A0A367KT00_RHIST</name>